<protein>
    <recommendedName>
        <fullName evidence="3">Cold-shock protein</fullName>
    </recommendedName>
</protein>
<evidence type="ECO:0008006" key="3">
    <source>
        <dbReference type="Google" id="ProtNLM"/>
    </source>
</evidence>
<comment type="caution">
    <text evidence="1">The sequence shown here is derived from an EMBL/GenBank/DDBJ whole genome shotgun (WGS) entry which is preliminary data.</text>
</comment>
<accession>A0ABW1T0Y3</accession>
<organism evidence="1 2">
    <name type="scientific">Longivirga aurantiaca</name>
    <dbReference type="NCBI Taxonomy" id="1837743"/>
    <lineage>
        <taxon>Bacteria</taxon>
        <taxon>Bacillati</taxon>
        <taxon>Actinomycetota</taxon>
        <taxon>Actinomycetes</taxon>
        <taxon>Sporichthyales</taxon>
        <taxon>Sporichthyaceae</taxon>
        <taxon>Longivirga</taxon>
    </lineage>
</organism>
<gene>
    <name evidence="1" type="ORF">ACFQGU_07895</name>
</gene>
<dbReference type="RefSeq" id="WP_386768197.1">
    <property type="nucleotide sequence ID" value="NZ_JBHSTI010000008.1"/>
</dbReference>
<name>A0ABW1T0Y3_9ACTN</name>
<reference evidence="2" key="1">
    <citation type="journal article" date="2019" name="Int. J. Syst. Evol. Microbiol.">
        <title>The Global Catalogue of Microorganisms (GCM) 10K type strain sequencing project: providing services to taxonomists for standard genome sequencing and annotation.</title>
        <authorList>
            <consortium name="The Broad Institute Genomics Platform"/>
            <consortium name="The Broad Institute Genome Sequencing Center for Infectious Disease"/>
            <person name="Wu L."/>
            <person name="Ma J."/>
        </authorList>
    </citation>
    <scope>NUCLEOTIDE SEQUENCE [LARGE SCALE GENOMIC DNA]</scope>
    <source>
        <strain evidence="2">CGMCC 4.7317</strain>
    </source>
</reference>
<sequence>MVATVRVHDPATGAGSVLLDDGTEAAYDAAAFAAGGLLLLRSGQRVHLHLVDGIAVRVTLPA</sequence>
<proteinExistence type="predicted"/>
<dbReference type="EMBL" id="JBHSTI010000008">
    <property type="protein sequence ID" value="MFC6237795.1"/>
    <property type="molecule type" value="Genomic_DNA"/>
</dbReference>
<evidence type="ECO:0000313" key="2">
    <source>
        <dbReference type="Proteomes" id="UP001596138"/>
    </source>
</evidence>
<keyword evidence="2" id="KW-1185">Reference proteome</keyword>
<evidence type="ECO:0000313" key="1">
    <source>
        <dbReference type="EMBL" id="MFC6237795.1"/>
    </source>
</evidence>
<dbReference type="Proteomes" id="UP001596138">
    <property type="component" value="Unassembled WGS sequence"/>
</dbReference>